<keyword evidence="2" id="KW-1185">Reference proteome</keyword>
<gene>
    <name evidence="1" type="ORF">ACFPN5_15440</name>
</gene>
<evidence type="ECO:0000313" key="1">
    <source>
        <dbReference type="EMBL" id="MFC5461205.1"/>
    </source>
</evidence>
<dbReference type="InterPro" id="IPR012337">
    <property type="entry name" value="RNaseH-like_sf"/>
</dbReference>
<sequence length="160" mass="18627">MLIFLDTEFTDSLNCDLISIGMVAEDGQHELYMERADYRVDWCNSFVRAAVLPKLGRAGPALSWDEFSARLTSWFTTLPRSVTVACDSFTDWEFLLDAFGDTRPSNLTGRYDLRRHVDSSEFHHAVVRYHERNGPWHHALHDARAHREGWLAWQESRKNK</sequence>
<evidence type="ECO:0000313" key="2">
    <source>
        <dbReference type="Proteomes" id="UP001596050"/>
    </source>
</evidence>
<dbReference type="Gene3D" id="3.30.420.10">
    <property type="entry name" value="Ribonuclease H-like superfamily/Ribonuclease H"/>
    <property type="match status" value="1"/>
</dbReference>
<reference evidence="2" key="1">
    <citation type="journal article" date="2019" name="Int. J. Syst. Evol. Microbiol.">
        <title>The Global Catalogue of Microorganisms (GCM) 10K type strain sequencing project: providing services to taxonomists for standard genome sequencing and annotation.</title>
        <authorList>
            <consortium name="The Broad Institute Genomics Platform"/>
            <consortium name="The Broad Institute Genome Sequencing Center for Infectious Disease"/>
            <person name="Wu L."/>
            <person name="Ma J."/>
        </authorList>
    </citation>
    <scope>NUCLEOTIDE SEQUENCE [LARGE SCALE GENOMIC DNA]</scope>
    <source>
        <strain evidence="2">KACC 12649</strain>
    </source>
</reference>
<proteinExistence type="predicted"/>
<dbReference type="EMBL" id="JBHSMU010000015">
    <property type="protein sequence ID" value="MFC5461205.1"/>
    <property type="molecule type" value="Genomic_DNA"/>
</dbReference>
<dbReference type="SUPFAM" id="SSF53098">
    <property type="entry name" value="Ribonuclease H-like"/>
    <property type="match status" value="1"/>
</dbReference>
<dbReference type="Proteomes" id="UP001596050">
    <property type="component" value="Unassembled WGS sequence"/>
</dbReference>
<name>A0ABW0L628_9BURK</name>
<dbReference type="RefSeq" id="WP_379784645.1">
    <property type="nucleotide sequence ID" value="NZ_JBHSMU010000015.1"/>
</dbReference>
<accession>A0ABW0L628</accession>
<protein>
    <submittedName>
        <fullName evidence="1">Uncharacterized protein</fullName>
    </submittedName>
</protein>
<dbReference type="InterPro" id="IPR036397">
    <property type="entry name" value="RNaseH_sf"/>
</dbReference>
<comment type="caution">
    <text evidence="1">The sequence shown here is derived from an EMBL/GenBank/DDBJ whole genome shotgun (WGS) entry which is preliminary data.</text>
</comment>
<organism evidence="1 2">
    <name type="scientific">Massilia niabensis</name>
    <dbReference type="NCBI Taxonomy" id="544910"/>
    <lineage>
        <taxon>Bacteria</taxon>
        <taxon>Pseudomonadati</taxon>
        <taxon>Pseudomonadota</taxon>
        <taxon>Betaproteobacteria</taxon>
        <taxon>Burkholderiales</taxon>
        <taxon>Oxalobacteraceae</taxon>
        <taxon>Telluria group</taxon>
        <taxon>Massilia</taxon>
    </lineage>
</organism>